<evidence type="ECO:0000313" key="2">
    <source>
        <dbReference type="EMBL" id="CAF93186.1"/>
    </source>
</evidence>
<sequence>QQTTPTPPQQQCQLSSASARYPPREVPPRFRQQEHKQLLKRGQPLPV</sequence>
<protein>
    <submittedName>
        <fullName evidence="2">(spotted green pufferfish) hypothetical protein</fullName>
    </submittedName>
</protein>
<feature type="non-terminal residue" evidence="2">
    <location>
        <position position="47"/>
    </location>
</feature>
<accession>Q4T1P6</accession>
<dbReference type="OrthoDB" id="8961531at2759"/>
<reference evidence="2" key="2">
    <citation type="submission" date="2004-02" db="EMBL/GenBank/DDBJ databases">
        <authorList>
            <consortium name="Genoscope"/>
            <consortium name="Whitehead Institute Centre for Genome Research"/>
        </authorList>
    </citation>
    <scope>NUCLEOTIDE SEQUENCE</scope>
</reference>
<comment type="caution">
    <text evidence="2">The sequence shown here is derived from an EMBL/GenBank/DDBJ whole genome shotgun (WGS) entry which is preliminary data.</text>
</comment>
<feature type="compositionally biased region" description="Basic and acidic residues" evidence="1">
    <location>
        <begin position="22"/>
        <end position="37"/>
    </location>
</feature>
<evidence type="ECO:0000256" key="1">
    <source>
        <dbReference type="SAM" id="MobiDB-lite"/>
    </source>
</evidence>
<organism evidence="2">
    <name type="scientific">Tetraodon nigroviridis</name>
    <name type="common">Spotted green pufferfish</name>
    <name type="synonym">Chelonodon nigroviridis</name>
    <dbReference type="NCBI Taxonomy" id="99883"/>
    <lineage>
        <taxon>Eukaryota</taxon>
        <taxon>Metazoa</taxon>
        <taxon>Chordata</taxon>
        <taxon>Craniata</taxon>
        <taxon>Vertebrata</taxon>
        <taxon>Euteleostomi</taxon>
        <taxon>Actinopterygii</taxon>
        <taxon>Neopterygii</taxon>
        <taxon>Teleostei</taxon>
        <taxon>Neoteleostei</taxon>
        <taxon>Acanthomorphata</taxon>
        <taxon>Eupercaria</taxon>
        <taxon>Tetraodontiformes</taxon>
        <taxon>Tetradontoidea</taxon>
        <taxon>Tetraodontidae</taxon>
        <taxon>Tetraodon</taxon>
    </lineage>
</organism>
<feature type="region of interest" description="Disordered" evidence="1">
    <location>
        <begin position="1"/>
        <end position="47"/>
    </location>
</feature>
<gene>
    <name evidence="2" type="ORF">GSTENG00008704001</name>
</gene>
<dbReference type="KEGG" id="tng:GSTEN00008704G001"/>
<proteinExistence type="predicted"/>
<dbReference type="EMBL" id="CAAE01010518">
    <property type="protein sequence ID" value="CAF93186.1"/>
    <property type="molecule type" value="Genomic_DNA"/>
</dbReference>
<dbReference type="AlphaFoldDB" id="Q4T1P6"/>
<reference evidence="2" key="1">
    <citation type="journal article" date="2004" name="Nature">
        <title>Genome duplication in the teleost fish Tetraodon nigroviridis reveals the early vertebrate proto-karyotype.</title>
        <authorList>
            <person name="Jaillon O."/>
            <person name="Aury J.-M."/>
            <person name="Brunet F."/>
            <person name="Petit J.-L."/>
            <person name="Stange-Thomann N."/>
            <person name="Mauceli E."/>
            <person name="Bouneau L."/>
            <person name="Fischer C."/>
            <person name="Ozouf-Costaz C."/>
            <person name="Bernot A."/>
            <person name="Nicaud S."/>
            <person name="Jaffe D."/>
            <person name="Fisher S."/>
            <person name="Lutfalla G."/>
            <person name="Dossat C."/>
            <person name="Segurens B."/>
            <person name="Dasilva C."/>
            <person name="Salanoubat M."/>
            <person name="Levy M."/>
            <person name="Boudet N."/>
            <person name="Castellano S."/>
            <person name="Anthouard V."/>
            <person name="Jubin C."/>
            <person name="Castelli V."/>
            <person name="Katinka M."/>
            <person name="Vacherie B."/>
            <person name="Biemont C."/>
            <person name="Skalli Z."/>
            <person name="Cattolico L."/>
            <person name="Poulain J."/>
            <person name="De Berardinis V."/>
            <person name="Cruaud C."/>
            <person name="Duprat S."/>
            <person name="Brottier P."/>
            <person name="Coutanceau J.-P."/>
            <person name="Gouzy J."/>
            <person name="Parra G."/>
            <person name="Lardier G."/>
            <person name="Chapple C."/>
            <person name="McKernan K.J."/>
            <person name="McEwan P."/>
            <person name="Bosak S."/>
            <person name="Kellis M."/>
            <person name="Volff J.-N."/>
            <person name="Guigo R."/>
            <person name="Zody M.C."/>
            <person name="Mesirov J."/>
            <person name="Lindblad-Toh K."/>
            <person name="Birren B."/>
            <person name="Nusbaum C."/>
            <person name="Kahn D."/>
            <person name="Robinson-Rechavi M."/>
            <person name="Laudet V."/>
            <person name="Schachter V."/>
            <person name="Quetier F."/>
            <person name="Saurin W."/>
            <person name="Scarpelli C."/>
            <person name="Wincker P."/>
            <person name="Lander E.S."/>
            <person name="Weissenbach J."/>
            <person name="Roest Crollius H."/>
        </authorList>
    </citation>
    <scope>NUCLEOTIDE SEQUENCE [LARGE SCALE GENOMIC DNA]</scope>
</reference>
<name>Q4T1P6_TETNG</name>
<feature type="non-terminal residue" evidence="2">
    <location>
        <position position="1"/>
    </location>
</feature>